<evidence type="ECO:0000313" key="2">
    <source>
        <dbReference type="EMBL" id="MDI3235799.1"/>
    </source>
</evidence>
<keyword evidence="1" id="KW-0812">Transmembrane</keyword>
<feature type="transmembrane region" description="Helical" evidence="1">
    <location>
        <begin position="6"/>
        <end position="25"/>
    </location>
</feature>
<name>A0ABT6R691_9BACL</name>
<reference evidence="2 3" key="1">
    <citation type="submission" date="2023-04" db="EMBL/GenBank/DDBJ databases">
        <title>Antarctic isolates genomes.</title>
        <authorList>
            <person name="Dimov S.G."/>
        </authorList>
    </citation>
    <scope>NUCLEOTIDE SEQUENCE [LARGE SCALE GENOMIC DNA]</scope>
    <source>
        <strain evidence="2 3">AL19</strain>
    </source>
</reference>
<keyword evidence="1" id="KW-1133">Transmembrane helix</keyword>
<comment type="caution">
    <text evidence="2">The sequence shown here is derived from an EMBL/GenBank/DDBJ whole genome shotgun (WGS) entry which is preliminary data.</text>
</comment>
<evidence type="ECO:0000256" key="1">
    <source>
        <dbReference type="SAM" id="Phobius"/>
    </source>
</evidence>
<proteinExistence type="predicted"/>
<dbReference type="Proteomes" id="UP001243286">
    <property type="component" value="Unassembled WGS sequence"/>
</dbReference>
<dbReference type="EMBL" id="JASBQV010000021">
    <property type="protein sequence ID" value="MDI3235799.1"/>
    <property type="molecule type" value="Genomic_DNA"/>
</dbReference>
<dbReference type="RefSeq" id="WP_014970403.1">
    <property type="nucleotide sequence ID" value="NZ_JASBQV010000021.1"/>
</dbReference>
<keyword evidence="3" id="KW-1185">Reference proteome</keyword>
<organism evidence="2 3">
    <name type="scientific">Exiguobacterium antarcticum</name>
    <dbReference type="NCBI Taxonomy" id="132920"/>
    <lineage>
        <taxon>Bacteria</taxon>
        <taxon>Bacillati</taxon>
        <taxon>Bacillota</taxon>
        <taxon>Bacilli</taxon>
        <taxon>Bacillales</taxon>
        <taxon>Bacillales Family XII. Incertae Sedis</taxon>
        <taxon>Exiguobacterium</taxon>
    </lineage>
</organism>
<accession>A0ABT6R691</accession>
<keyword evidence="1" id="KW-0472">Membrane</keyword>
<gene>
    <name evidence="2" type="ORF">QK289_12340</name>
</gene>
<sequence>MLTTIASIFAVAAMLTSGIYLYVYLQKKQQDTHLSVRYKVVFTSLIVIFGIVSLLIIRF</sequence>
<feature type="transmembrane region" description="Helical" evidence="1">
    <location>
        <begin position="37"/>
        <end position="57"/>
    </location>
</feature>
<protein>
    <submittedName>
        <fullName evidence="2">Uncharacterized protein</fullName>
    </submittedName>
</protein>
<evidence type="ECO:0000313" key="3">
    <source>
        <dbReference type="Proteomes" id="UP001243286"/>
    </source>
</evidence>